<proteinExistence type="predicted"/>
<reference evidence="1" key="2">
    <citation type="journal article" date="2022" name="New Phytol.">
        <title>Evolutionary transition to the ectomycorrhizal habit in the genomes of a hyperdiverse lineage of mushroom-forming fungi.</title>
        <authorList>
            <person name="Looney B."/>
            <person name="Miyauchi S."/>
            <person name="Morin E."/>
            <person name="Drula E."/>
            <person name="Courty P.E."/>
            <person name="Kohler A."/>
            <person name="Kuo A."/>
            <person name="LaButti K."/>
            <person name="Pangilinan J."/>
            <person name="Lipzen A."/>
            <person name="Riley R."/>
            <person name="Andreopoulos W."/>
            <person name="He G."/>
            <person name="Johnson J."/>
            <person name="Nolan M."/>
            <person name="Tritt A."/>
            <person name="Barry K.W."/>
            <person name="Grigoriev I.V."/>
            <person name="Nagy L.G."/>
            <person name="Hibbett D."/>
            <person name="Henrissat B."/>
            <person name="Matheny P.B."/>
            <person name="Labbe J."/>
            <person name="Martin F.M."/>
        </authorList>
    </citation>
    <scope>NUCLEOTIDE SEQUENCE</scope>
    <source>
        <strain evidence="1">EC-137</strain>
    </source>
</reference>
<accession>A0ACB8QYS4</accession>
<name>A0ACB8QYS4_9AGAM</name>
<evidence type="ECO:0000313" key="1">
    <source>
        <dbReference type="EMBL" id="KAI0036675.1"/>
    </source>
</evidence>
<dbReference type="Proteomes" id="UP000814128">
    <property type="component" value="Unassembled WGS sequence"/>
</dbReference>
<keyword evidence="2" id="KW-1185">Reference proteome</keyword>
<evidence type="ECO:0000313" key="2">
    <source>
        <dbReference type="Proteomes" id="UP000814128"/>
    </source>
</evidence>
<protein>
    <submittedName>
        <fullName evidence="1">Uncharacterized protein</fullName>
    </submittedName>
</protein>
<comment type="caution">
    <text evidence="1">The sequence shown here is derived from an EMBL/GenBank/DDBJ whole genome shotgun (WGS) entry which is preliminary data.</text>
</comment>
<dbReference type="EMBL" id="MU273469">
    <property type="protein sequence ID" value="KAI0036675.1"/>
    <property type="molecule type" value="Genomic_DNA"/>
</dbReference>
<organism evidence="1 2">
    <name type="scientific">Vararia minispora EC-137</name>
    <dbReference type="NCBI Taxonomy" id="1314806"/>
    <lineage>
        <taxon>Eukaryota</taxon>
        <taxon>Fungi</taxon>
        <taxon>Dikarya</taxon>
        <taxon>Basidiomycota</taxon>
        <taxon>Agaricomycotina</taxon>
        <taxon>Agaricomycetes</taxon>
        <taxon>Russulales</taxon>
        <taxon>Lachnocladiaceae</taxon>
        <taxon>Vararia</taxon>
    </lineage>
</organism>
<sequence length="180" mass="19443">MLRSDSNGKGMVASGMWYGICPSARVSVGPCRQGRSTRKYPKRGVVARRNQGETVVGEMVRREARETCNIEGPGSEGRTIAPREGSALECRAQDVVESIRSNADNVDPQPRLFWKDSTEFVAAVSNDNPPEMLPSHGSSVARRAAVYSQRFLPACCPAMSCSLGRSRPGVDITGALQVKS</sequence>
<gene>
    <name evidence="1" type="ORF">K488DRAFT_67506</name>
</gene>
<reference evidence="1" key="1">
    <citation type="submission" date="2021-02" db="EMBL/GenBank/DDBJ databases">
        <authorList>
            <consortium name="DOE Joint Genome Institute"/>
            <person name="Ahrendt S."/>
            <person name="Looney B.P."/>
            <person name="Miyauchi S."/>
            <person name="Morin E."/>
            <person name="Drula E."/>
            <person name="Courty P.E."/>
            <person name="Chicoki N."/>
            <person name="Fauchery L."/>
            <person name="Kohler A."/>
            <person name="Kuo A."/>
            <person name="Labutti K."/>
            <person name="Pangilinan J."/>
            <person name="Lipzen A."/>
            <person name="Riley R."/>
            <person name="Andreopoulos W."/>
            <person name="He G."/>
            <person name="Johnson J."/>
            <person name="Barry K.W."/>
            <person name="Grigoriev I.V."/>
            <person name="Nagy L."/>
            <person name="Hibbett D."/>
            <person name="Henrissat B."/>
            <person name="Matheny P.B."/>
            <person name="Labbe J."/>
            <person name="Martin F."/>
        </authorList>
    </citation>
    <scope>NUCLEOTIDE SEQUENCE</scope>
    <source>
        <strain evidence="1">EC-137</strain>
    </source>
</reference>